<dbReference type="Pfam" id="PF12796">
    <property type="entry name" value="Ank_2"/>
    <property type="match status" value="1"/>
</dbReference>
<protein>
    <submittedName>
        <fullName evidence="5">Ankyrin repeat-containing protein</fullName>
    </submittedName>
</protein>
<dbReference type="InterPro" id="IPR002110">
    <property type="entry name" value="Ankyrin_rpt"/>
</dbReference>
<comment type="caution">
    <text evidence="5">The sequence shown here is derived from an EMBL/GenBank/DDBJ whole genome shotgun (WGS) entry which is preliminary data.</text>
</comment>
<dbReference type="InParanoid" id="A0A2P6NPC7"/>
<keyword evidence="2 3" id="KW-0040">ANK repeat</keyword>
<feature type="compositionally biased region" description="Polar residues" evidence="4">
    <location>
        <begin position="47"/>
        <end position="63"/>
    </location>
</feature>
<feature type="repeat" description="ANK" evidence="3">
    <location>
        <begin position="624"/>
        <end position="656"/>
    </location>
</feature>
<name>A0A2P6NPC7_9EUKA</name>
<dbReference type="InterPro" id="IPR036770">
    <property type="entry name" value="Ankyrin_rpt-contain_sf"/>
</dbReference>
<dbReference type="PROSITE" id="PS50297">
    <property type="entry name" value="ANK_REP_REGION"/>
    <property type="match status" value="1"/>
</dbReference>
<evidence type="ECO:0000256" key="2">
    <source>
        <dbReference type="ARBA" id="ARBA00023043"/>
    </source>
</evidence>
<feature type="region of interest" description="Disordered" evidence="4">
    <location>
        <begin position="22"/>
        <end position="69"/>
    </location>
</feature>
<dbReference type="PRINTS" id="PR01415">
    <property type="entry name" value="ANKYRIN"/>
</dbReference>
<gene>
    <name evidence="5" type="ORF">PROFUN_06006</name>
</gene>
<dbReference type="SUPFAM" id="SSF48403">
    <property type="entry name" value="Ankyrin repeat"/>
    <property type="match status" value="1"/>
</dbReference>
<keyword evidence="6" id="KW-1185">Reference proteome</keyword>
<sequence length="714" mass="81938">MQKSTVHVSALNGAKCLSIQGKNFLPRTEKKQKRETQLKDTNGHRGPSSSPETLRPQTETGGNLNFPFFPTQDRRLAMMNPNAMRPGENGRNRGSVEAFPSEEVRMQMLAAPLNTGLNHQQLVNSMQIPQNGIQQQQQQQQQQQTQGELSMWNNFMSDVIFPSSLTDPRFNLECPEDEVWIPSDQTIHWGRRPHYVYPQMKMNRREDLSSIPRGSRLVAKLCFCDWTWDEDRGMTVEDTTRKSQRPDPSCTSCFEEDKTMVPFERGVATFRHLRISKNIKLKKTEMFTVNVLGFEIGYHNLFNKIPFKSLDIYLSKPVKIHIVAHKGSVKLMQKHGILPMTLSPTSSSRDGEILSSPISSEPEPDTPPSPGQLNVSAQKRYLSSPAPEENFGQQNKRVKNQSESQMRDEILEEMTLMQGQLDVLKRKVENLLTYQSVPRVPPRTIRITCTIDRVKPSSFIFNAFRTKNLEVGVNLIRTFNFNVNDRNSNGYTILHVAAKHAFPEGVQWCIANGVSINAYTNLRCTALHLAYLRNEKSVRKMLKEAKADTEVVNVWGLKPRDYRNNRRAILRPIPEAAHSVEVELEGYDITMEIRIWFAARINWLEVLKIYIEQLSCDVDVKNPNGQTPLMCACEHRQEEVVRYLLSMGADVNARDIHDSTPLHYAYMSFDQNRAILSMLQTAGADPTVKNIFNRTPQWYRNKTLDNHWNPIWNI</sequence>
<dbReference type="PROSITE" id="PS50088">
    <property type="entry name" value="ANK_REPEAT"/>
    <property type="match status" value="3"/>
</dbReference>
<dbReference type="AlphaFoldDB" id="A0A2P6NPC7"/>
<dbReference type="STRING" id="1890364.A0A2P6NPC7"/>
<dbReference type="Proteomes" id="UP000241769">
    <property type="component" value="Unassembled WGS sequence"/>
</dbReference>
<dbReference type="PANTHER" id="PTHR24171">
    <property type="entry name" value="ANKYRIN REPEAT DOMAIN-CONTAINING PROTEIN 39-RELATED"/>
    <property type="match status" value="1"/>
</dbReference>
<feature type="region of interest" description="Disordered" evidence="4">
    <location>
        <begin position="340"/>
        <end position="405"/>
    </location>
</feature>
<evidence type="ECO:0000313" key="5">
    <source>
        <dbReference type="EMBL" id="PRP85814.1"/>
    </source>
</evidence>
<evidence type="ECO:0000256" key="1">
    <source>
        <dbReference type="ARBA" id="ARBA00022737"/>
    </source>
</evidence>
<dbReference type="Pfam" id="PF13857">
    <property type="entry name" value="Ank_5"/>
    <property type="match status" value="1"/>
</dbReference>
<feature type="repeat" description="ANK" evidence="3">
    <location>
        <begin position="489"/>
        <end position="521"/>
    </location>
</feature>
<feature type="compositionally biased region" description="Basic and acidic residues" evidence="4">
    <location>
        <begin position="27"/>
        <end position="43"/>
    </location>
</feature>
<dbReference type="SMART" id="SM00248">
    <property type="entry name" value="ANK"/>
    <property type="match status" value="4"/>
</dbReference>
<organism evidence="5 6">
    <name type="scientific">Planoprotostelium fungivorum</name>
    <dbReference type="NCBI Taxonomy" id="1890364"/>
    <lineage>
        <taxon>Eukaryota</taxon>
        <taxon>Amoebozoa</taxon>
        <taxon>Evosea</taxon>
        <taxon>Variosea</taxon>
        <taxon>Cavosteliida</taxon>
        <taxon>Cavosteliaceae</taxon>
        <taxon>Planoprotostelium</taxon>
    </lineage>
</organism>
<evidence type="ECO:0000313" key="6">
    <source>
        <dbReference type="Proteomes" id="UP000241769"/>
    </source>
</evidence>
<dbReference type="OrthoDB" id="194358at2759"/>
<proteinExistence type="predicted"/>
<dbReference type="EMBL" id="MDYQ01000039">
    <property type="protein sequence ID" value="PRP85814.1"/>
    <property type="molecule type" value="Genomic_DNA"/>
</dbReference>
<feature type="repeat" description="ANK" evidence="3">
    <location>
        <begin position="657"/>
        <end position="691"/>
    </location>
</feature>
<reference evidence="5 6" key="1">
    <citation type="journal article" date="2018" name="Genome Biol. Evol.">
        <title>Multiple Roots of Fruiting Body Formation in Amoebozoa.</title>
        <authorList>
            <person name="Hillmann F."/>
            <person name="Forbes G."/>
            <person name="Novohradska S."/>
            <person name="Ferling I."/>
            <person name="Riege K."/>
            <person name="Groth M."/>
            <person name="Westermann M."/>
            <person name="Marz M."/>
            <person name="Spaller T."/>
            <person name="Winckler T."/>
            <person name="Schaap P."/>
            <person name="Glockner G."/>
        </authorList>
    </citation>
    <scope>NUCLEOTIDE SEQUENCE [LARGE SCALE GENOMIC DNA]</scope>
    <source>
        <strain evidence="5 6">Jena</strain>
    </source>
</reference>
<dbReference type="Gene3D" id="1.25.40.20">
    <property type="entry name" value="Ankyrin repeat-containing domain"/>
    <property type="match status" value="2"/>
</dbReference>
<evidence type="ECO:0000256" key="3">
    <source>
        <dbReference type="PROSITE-ProRule" id="PRU00023"/>
    </source>
</evidence>
<evidence type="ECO:0000256" key="4">
    <source>
        <dbReference type="SAM" id="MobiDB-lite"/>
    </source>
</evidence>
<keyword evidence="1" id="KW-0677">Repeat</keyword>
<accession>A0A2P6NPC7</accession>